<feature type="compositionally biased region" description="Polar residues" evidence="1">
    <location>
        <begin position="9"/>
        <end position="27"/>
    </location>
</feature>
<evidence type="ECO:0000313" key="2">
    <source>
        <dbReference type="EMBL" id="RPA70546.1"/>
    </source>
</evidence>
<keyword evidence="3" id="KW-1185">Reference proteome</keyword>
<feature type="region of interest" description="Disordered" evidence="1">
    <location>
        <begin position="1"/>
        <end position="143"/>
    </location>
</feature>
<name>A0A3N4HAH6_ASCIM</name>
<dbReference type="CDD" id="cd22744">
    <property type="entry name" value="OTU"/>
    <property type="match status" value="1"/>
</dbReference>
<dbReference type="Proteomes" id="UP000275078">
    <property type="component" value="Unassembled WGS sequence"/>
</dbReference>
<dbReference type="OrthoDB" id="2379842at2759"/>
<evidence type="ECO:0000256" key="1">
    <source>
        <dbReference type="SAM" id="MobiDB-lite"/>
    </source>
</evidence>
<gene>
    <name evidence="2" type="ORF">BJ508DRAFT_337088</name>
</gene>
<feature type="compositionally biased region" description="Polar residues" evidence="1">
    <location>
        <begin position="65"/>
        <end position="76"/>
    </location>
</feature>
<dbReference type="AlphaFoldDB" id="A0A3N4HAH6"/>
<sequence length="367" mass="40345">MHSAARPVNSCTRTALPQSSTPVTNISPIAVSPDTPRARQSRITELASPTPYQRTAGRLFANPHTGPSASASRTKPPTTPKRHSTVTDSRQSVKALLPLLGPSTSEYTPRPSSTAVNRSGGPPLRTPGSSVKAPISIPSDDQELHTGEGKVMEIHALSDSTTDDTILKFLGLSEQSLQDETVGDGINCGFKALAAAILGSENMYQMVRQKAHAEFCKNEKFYMGLGWFEKDRTVAELKRELLGQSPYPRRNWFRNPIHTRMIANAYSRFIGVLDSPDAKTIHIFGPSTSSKSDFFAELLAKQPTEGVHPPPNRLFGICLVNGNHWKRIPSDVIDDPAVREKLVRLHRDKGLNPHLTVTMIWDGHMFK</sequence>
<accession>A0A3N4HAH6</accession>
<reference evidence="2 3" key="1">
    <citation type="journal article" date="2018" name="Nat. Ecol. Evol.">
        <title>Pezizomycetes genomes reveal the molecular basis of ectomycorrhizal truffle lifestyle.</title>
        <authorList>
            <person name="Murat C."/>
            <person name="Payen T."/>
            <person name="Noel B."/>
            <person name="Kuo A."/>
            <person name="Morin E."/>
            <person name="Chen J."/>
            <person name="Kohler A."/>
            <person name="Krizsan K."/>
            <person name="Balestrini R."/>
            <person name="Da Silva C."/>
            <person name="Montanini B."/>
            <person name="Hainaut M."/>
            <person name="Levati E."/>
            <person name="Barry K.W."/>
            <person name="Belfiori B."/>
            <person name="Cichocki N."/>
            <person name="Clum A."/>
            <person name="Dockter R.B."/>
            <person name="Fauchery L."/>
            <person name="Guy J."/>
            <person name="Iotti M."/>
            <person name="Le Tacon F."/>
            <person name="Lindquist E.A."/>
            <person name="Lipzen A."/>
            <person name="Malagnac F."/>
            <person name="Mello A."/>
            <person name="Molinier V."/>
            <person name="Miyauchi S."/>
            <person name="Poulain J."/>
            <person name="Riccioni C."/>
            <person name="Rubini A."/>
            <person name="Sitrit Y."/>
            <person name="Splivallo R."/>
            <person name="Traeger S."/>
            <person name="Wang M."/>
            <person name="Zifcakova L."/>
            <person name="Wipf D."/>
            <person name="Zambonelli A."/>
            <person name="Paolocci F."/>
            <person name="Nowrousian M."/>
            <person name="Ottonello S."/>
            <person name="Baldrian P."/>
            <person name="Spatafora J.W."/>
            <person name="Henrissat B."/>
            <person name="Nagy L.G."/>
            <person name="Aury J.M."/>
            <person name="Wincker P."/>
            <person name="Grigoriev I.V."/>
            <person name="Bonfante P."/>
            <person name="Martin F.M."/>
        </authorList>
    </citation>
    <scope>NUCLEOTIDE SEQUENCE [LARGE SCALE GENOMIC DNA]</scope>
    <source>
        <strain evidence="2 3">RN42</strain>
    </source>
</reference>
<proteinExistence type="predicted"/>
<dbReference type="EMBL" id="ML120280">
    <property type="protein sequence ID" value="RPA70546.1"/>
    <property type="molecule type" value="Genomic_DNA"/>
</dbReference>
<evidence type="ECO:0008006" key="4">
    <source>
        <dbReference type="Google" id="ProtNLM"/>
    </source>
</evidence>
<protein>
    <recommendedName>
        <fullName evidence="4">OTU domain-containing protein</fullName>
    </recommendedName>
</protein>
<feature type="compositionally biased region" description="Polar residues" evidence="1">
    <location>
        <begin position="102"/>
        <end position="117"/>
    </location>
</feature>
<organism evidence="2 3">
    <name type="scientific">Ascobolus immersus RN42</name>
    <dbReference type="NCBI Taxonomy" id="1160509"/>
    <lineage>
        <taxon>Eukaryota</taxon>
        <taxon>Fungi</taxon>
        <taxon>Dikarya</taxon>
        <taxon>Ascomycota</taxon>
        <taxon>Pezizomycotina</taxon>
        <taxon>Pezizomycetes</taxon>
        <taxon>Pezizales</taxon>
        <taxon>Ascobolaceae</taxon>
        <taxon>Ascobolus</taxon>
    </lineage>
</organism>
<evidence type="ECO:0000313" key="3">
    <source>
        <dbReference type="Proteomes" id="UP000275078"/>
    </source>
</evidence>